<accession>A0A9W9KLH3</accession>
<comment type="function">
    <text evidence="6">Component of the NuA4 histone acetyltransferase complex which is involved in transcriptional activation of selected genes principally by acetylation of nucleosomal histone H4 and H2A. The NuA4 complex is also involved in DNA repair. Involved in gene silencing by neighboring heterochromatin, blockage of the silencing spreading along the chromosome, and required for cell cycle progression through G2/M.</text>
</comment>
<feature type="region of interest" description="Disordered" evidence="8">
    <location>
        <begin position="354"/>
        <end position="391"/>
    </location>
</feature>
<dbReference type="GeneID" id="81353931"/>
<name>A0A9W9KLH3_9EURO</name>
<feature type="compositionally biased region" description="Low complexity" evidence="8">
    <location>
        <begin position="586"/>
        <end position="597"/>
    </location>
</feature>
<keyword evidence="11" id="KW-1185">Reference proteome</keyword>
<feature type="region of interest" description="Disordered" evidence="8">
    <location>
        <begin position="586"/>
        <end position="630"/>
    </location>
</feature>
<dbReference type="OrthoDB" id="435275at2759"/>
<protein>
    <recommendedName>
        <fullName evidence="7">Enhancer of polycomb-like protein</fullName>
    </recommendedName>
</protein>
<evidence type="ECO:0000313" key="10">
    <source>
        <dbReference type="EMBL" id="KAJ5109813.1"/>
    </source>
</evidence>
<dbReference type="PANTHER" id="PTHR14898">
    <property type="entry name" value="ENHANCER OF POLYCOMB"/>
    <property type="match status" value="1"/>
</dbReference>
<evidence type="ECO:0000256" key="8">
    <source>
        <dbReference type="SAM" id="MobiDB-lite"/>
    </source>
</evidence>
<dbReference type="InterPro" id="IPR019542">
    <property type="entry name" value="Enhancer_polycomb-like_N"/>
</dbReference>
<evidence type="ECO:0000256" key="6">
    <source>
        <dbReference type="ARBA" id="ARBA00025513"/>
    </source>
</evidence>
<feature type="region of interest" description="Disordered" evidence="8">
    <location>
        <begin position="1"/>
        <end position="52"/>
    </location>
</feature>
<feature type="domain" description="Enhancer of polycomb-like N-terminal" evidence="9">
    <location>
        <begin position="73"/>
        <end position="213"/>
    </location>
</feature>
<comment type="similarity">
    <text evidence="2 7">Belongs to the enhancer of polycomb family.</text>
</comment>
<sequence length="630" mass="71123">MQPASVNARKEQSTEAGVEWRLPRTEGPFSESDNAQPRPNRNGPDLSPPRPWSLAFRASRRYDSVRGLGRTRPKKLTAKASIPIVHEHQIDVIDDELQSTLQQIETGVEKAEESEFHLQVAINATAQGKVNAAHIPTPETILSNLQYDELYPPLFSQPATYIRFSSTVEDCCGCPYNMTEEDDVFLKIFNQKCGGSGRCTEDDFEATMNFFEETAHAKQPYAAVDSPPVLAFADMEEAMDATVEDNVKHFAKHIYEHWKSRRAVTGNRSLEPNLKFETGQDTDDSDPYVCFRRREVRQIRKTRGRDAQSTEKLRRLRKELEDSRQLVAFVRQREVARNEMVSMDQRLFRQRSEVKDMKRKLNIKDDDEDLINQKPKKKSQPDVPSRQPTAPQIRMPLKAGLQGAEDLQLLEDVQAEKESEIMRDIKMNIAKHIKWNEGYVDHTRAPLSPAVEKTFDEATFRHAITAQLPTPPSSNASDAMDTSPDVTSPLAARDKLARRAVDLHEEPSRMPSFRRRVGRGGRLMIDRRNVAASRVEMDPLKADRFKFDQEDSDEDMSYDTDGFSIQLMQHRAITMAKAREQAAVAAHAQAQAQAQAAPSRFPRVIQDSFGNPIPPAGNAGNPTAATSSEG</sequence>
<gene>
    <name evidence="10" type="ORF">N7532_002458</name>
</gene>
<dbReference type="GO" id="GO:0006357">
    <property type="term" value="P:regulation of transcription by RNA polymerase II"/>
    <property type="evidence" value="ECO:0007669"/>
    <property type="project" value="InterPro"/>
</dbReference>
<dbReference type="GO" id="GO:0005634">
    <property type="term" value="C:nucleus"/>
    <property type="evidence" value="ECO:0007669"/>
    <property type="project" value="UniProtKB-SubCell"/>
</dbReference>
<organism evidence="10 11">
    <name type="scientific">Penicillium argentinense</name>
    <dbReference type="NCBI Taxonomy" id="1131581"/>
    <lineage>
        <taxon>Eukaryota</taxon>
        <taxon>Fungi</taxon>
        <taxon>Dikarya</taxon>
        <taxon>Ascomycota</taxon>
        <taxon>Pezizomycotina</taxon>
        <taxon>Eurotiomycetes</taxon>
        <taxon>Eurotiomycetidae</taxon>
        <taxon>Eurotiales</taxon>
        <taxon>Aspergillaceae</taxon>
        <taxon>Penicillium</taxon>
    </lineage>
</organism>
<dbReference type="InterPro" id="IPR024943">
    <property type="entry name" value="Enhancer_polycomb"/>
</dbReference>
<dbReference type="Pfam" id="PF10513">
    <property type="entry name" value="EPL1"/>
    <property type="match status" value="1"/>
</dbReference>
<evidence type="ECO:0000313" key="11">
    <source>
        <dbReference type="Proteomes" id="UP001149074"/>
    </source>
</evidence>
<feature type="region of interest" description="Disordered" evidence="8">
    <location>
        <begin position="467"/>
        <end position="490"/>
    </location>
</feature>
<reference evidence="10" key="2">
    <citation type="journal article" date="2023" name="IMA Fungus">
        <title>Comparative genomic study of the Penicillium genus elucidates a diverse pangenome and 15 lateral gene transfer events.</title>
        <authorList>
            <person name="Petersen C."/>
            <person name="Sorensen T."/>
            <person name="Nielsen M.R."/>
            <person name="Sondergaard T.E."/>
            <person name="Sorensen J.L."/>
            <person name="Fitzpatrick D.A."/>
            <person name="Frisvad J.C."/>
            <person name="Nielsen K.L."/>
        </authorList>
    </citation>
    <scope>NUCLEOTIDE SEQUENCE</scope>
    <source>
        <strain evidence="10">IBT 30761</strain>
    </source>
</reference>
<dbReference type="GO" id="GO:0035267">
    <property type="term" value="C:NuA4 histone acetyltransferase complex"/>
    <property type="evidence" value="ECO:0007669"/>
    <property type="project" value="InterPro"/>
</dbReference>
<dbReference type="Proteomes" id="UP001149074">
    <property type="component" value="Unassembled WGS sequence"/>
</dbReference>
<proteinExistence type="inferred from homology"/>
<dbReference type="EMBL" id="JAPQKI010000003">
    <property type="protein sequence ID" value="KAJ5109813.1"/>
    <property type="molecule type" value="Genomic_DNA"/>
</dbReference>
<evidence type="ECO:0000256" key="7">
    <source>
        <dbReference type="RuleBase" id="RU361124"/>
    </source>
</evidence>
<keyword evidence="4 7" id="KW-0804">Transcription</keyword>
<keyword evidence="3 7" id="KW-0805">Transcription regulation</keyword>
<dbReference type="AlphaFoldDB" id="A0A9W9KLH3"/>
<dbReference type="RefSeq" id="XP_056477924.1">
    <property type="nucleotide sequence ID" value="XM_056614952.1"/>
</dbReference>
<keyword evidence="5 7" id="KW-0539">Nucleus</keyword>
<evidence type="ECO:0000256" key="4">
    <source>
        <dbReference type="ARBA" id="ARBA00023163"/>
    </source>
</evidence>
<evidence type="ECO:0000256" key="3">
    <source>
        <dbReference type="ARBA" id="ARBA00023015"/>
    </source>
</evidence>
<evidence type="ECO:0000256" key="5">
    <source>
        <dbReference type="ARBA" id="ARBA00023242"/>
    </source>
</evidence>
<reference evidence="10" key="1">
    <citation type="submission" date="2022-11" db="EMBL/GenBank/DDBJ databases">
        <authorList>
            <person name="Petersen C."/>
        </authorList>
    </citation>
    <scope>NUCLEOTIDE SEQUENCE</scope>
    <source>
        <strain evidence="10">IBT 30761</strain>
    </source>
</reference>
<feature type="compositionally biased region" description="Low complexity" evidence="8">
    <location>
        <begin position="616"/>
        <end position="630"/>
    </location>
</feature>
<comment type="caution">
    <text evidence="10">The sequence shown here is derived from an EMBL/GenBank/DDBJ whole genome shotgun (WGS) entry which is preliminary data.</text>
</comment>
<evidence type="ECO:0000256" key="1">
    <source>
        <dbReference type="ARBA" id="ARBA00004123"/>
    </source>
</evidence>
<evidence type="ECO:0000259" key="9">
    <source>
        <dbReference type="Pfam" id="PF10513"/>
    </source>
</evidence>
<comment type="subcellular location">
    <subcellularLocation>
        <location evidence="1 7">Nucleus</location>
    </subcellularLocation>
</comment>
<evidence type="ECO:0000256" key="2">
    <source>
        <dbReference type="ARBA" id="ARBA00008035"/>
    </source>
</evidence>